<proteinExistence type="predicted"/>
<sequence>MKANLSTFDKAEKSVDKYGTELEGLNKKLTQQGRVSEESQKKLDKLRNAQESMSDKLKESAVNAQNAKKTI</sequence>
<evidence type="ECO:0000313" key="3">
    <source>
        <dbReference type="Proteomes" id="UP000255277"/>
    </source>
</evidence>
<dbReference type="EMBL" id="UHDK01000001">
    <property type="protein sequence ID" value="SUM33750.1"/>
    <property type="molecule type" value="Genomic_DNA"/>
</dbReference>
<organism evidence="2 3">
    <name type="scientific">Staphylococcus gallinarum</name>
    <dbReference type="NCBI Taxonomy" id="1293"/>
    <lineage>
        <taxon>Bacteria</taxon>
        <taxon>Bacillati</taxon>
        <taxon>Bacillota</taxon>
        <taxon>Bacilli</taxon>
        <taxon>Bacillales</taxon>
        <taxon>Staphylococcaceae</taxon>
        <taxon>Staphylococcus</taxon>
    </lineage>
</organism>
<name>A0A380FJ09_STAGA</name>
<feature type="compositionally biased region" description="Polar residues" evidence="1">
    <location>
        <begin position="62"/>
        <end position="71"/>
    </location>
</feature>
<evidence type="ECO:0000313" key="2">
    <source>
        <dbReference type="EMBL" id="SUM33750.1"/>
    </source>
</evidence>
<gene>
    <name evidence="2" type="ORF">NCTC12195_03219</name>
</gene>
<dbReference type="AlphaFoldDB" id="A0A380FJ09"/>
<feature type="compositionally biased region" description="Basic and acidic residues" evidence="1">
    <location>
        <begin position="35"/>
        <end position="59"/>
    </location>
</feature>
<protein>
    <submittedName>
        <fullName evidence="2">TP901 family prophage L54a</fullName>
    </submittedName>
</protein>
<reference evidence="2 3" key="1">
    <citation type="submission" date="2018-06" db="EMBL/GenBank/DDBJ databases">
        <authorList>
            <consortium name="Pathogen Informatics"/>
            <person name="Doyle S."/>
        </authorList>
    </citation>
    <scope>NUCLEOTIDE SEQUENCE [LARGE SCALE GENOMIC DNA]</scope>
    <source>
        <strain evidence="2 3">NCTC12195</strain>
    </source>
</reference>
<evidence type="ECO:0000256" key="1">
    <source>
        <dbReference type="SAM" id="MobiDB-lite"/>
    </source>
</evidence>
<feature type="region of interest" description="Disordered" evidence="1">
    <location>
        <begin position="29"/>
        <end position="71"/>
    </location>
</feature>
<accession>A0A380FJ09</accession>
<dbReference type="Proteomes" id="UP000255277">
    <property type="component" value="Unassembled WGS sequence"/>
</dbReference>